<dbReference type="SMART" id="SM00458">
    <property type="entry name" value="RICIN"/>
    <property type="match status" value="1"/>
</dbReference>
<sequence>MASIFKYIRSSGSSHNPPPRSESAIASTSFPSGLYVIHNVAANTVVALADSQKPNASQVVGWHFQNGKYQKWQLADAGHGQFFFLNDATGTYLTADEHPTAGAILTTGSLVSPTNKRARWMIDSADTGHAFIIRSVADPSKVLDLAFSDPENGTPILIYTAHGTKNQQWRLEQMDAPPPPDVVKNTPVGGKGGTSFEEYKYTPVRVVETWSGEVEDETVVRGLRWTWDDGSRSKLYGAGQGNHQVLVVGPGVKVKESSVYSGKRVDSIVIVTEDGEKFQAGGDGGEEHKQDIGGGILVGFDGGSGLDIDRIGLICLKKDGRSHS</sequence>
<feature type="domain" description="Jacalin-type lectin" evidence="1">
    <location>
        <begin position="182"/>
        <end position="317"/>
    </location>
</feature>
<dbReference type="InterPro" id="IPR001229">
    <property type="entry name" value="Jacalin-like_lectin_dom"/>
</dbReference>
<keyword evidence="2" id="KW-0430">Lectin</keyword>
<name>A0A5N6ZF25_9EURO</name>
<dbReference type="Proteomes" id="UP000327118">
    <property type="component" value="Unassembled WGS sequence"/>
</dbReference>
<dbReference type="Gene3D" id="2.80.10.50">
    <property type="match status" value="1"/>
</dbReference>
<dbReference type="InterPro" id="IPR036404">
    <property type="entry name" value="Jacalin-like_lectin_dom_sf"/>
</dbReference>
<evidence type="ECO:0000313" key="2">
    <source>
        <dbReference type="EMBL" id="KAE8356075.1"/>
    </source>
</evidence>
<dbReference type="PROSITE" id="PS51752">
    <property type="entry name" value="JACALIN_LECTIN"/>
    <property type="match status" value="1"/>
</dbReference>
<dbReference type="OrthoDB" id="2131701at2759"/>
<proteinExistence type="predicted"/>
<dbReference type="Gene3D" id="2.100.10.30">
    <property type="entry name" value="Jacalin-like lectin domain"/>
    <property type="match status" value="1"/>
</dbReference>
<dbReference type="Pfam" id="PF14200">
    <property type="entry name" value="RicinB_lectin_2"/>
    <property type="match status" value="1"/>
</dbReference>
<protein>
    <submittedName>
        <fullName evidence="2">Ricin B lectin domain-containing protein</fullName>
    </submittedName>
</protein>
<dbReference type="EMBL" id="ML739043">
    <property type="protein sequence ID" value="KAE8356075.1"/>
    <property type="molecule type" value="Genomic_DNA"/>
</dbReference>
<reference evidence="3" key="1">
    <citation type="submission" date="2019-04" db="EMBL/GenBank/DDBJ databases">
        <title>Friends and foes A comparative genomics studyof 23 Aspergillus species from section Flavi.</title>
        <authorList>
            <consortium name="DOE Joint Genome Institute"/>
            <person name="Kjaerbolling I."/>
            <person name="Vesth T."/>
            <person name="Frisvad J.C."/>
            <person name="Nybo J.L."/>
            <person name="Theobald S."/>
            <person name="Kildgaard S."/>
            <person name="Isbrandt T."/>
            <person name="Kuo A."/>
            <person name="Sato A."/>
            <person name="Lyhne E.K."/>
            <person name="Kogle M.E."/>
            <person name="Wiebenga A."/>
            <person name="Kun R.S."/>
            <person name="Lubbers R.J."/>
            <person name="Makela M.R."/>
            <person name="Barry K."/>
            <person name="Chovatia M."/>
            <person name="Clum A."/>
            <person name="Daum C."/>
            <person name="Haridas S."/>
            <person name="He G."/>
            <person name="LaButti K."/>
            <person name="Lipzen A."/>
            <person name="Mondo S."/>
            <person name="Riley R."/>
            <person name="Salamov A."/>
            <person name="Simmons B.A."/>
            <person name="Magnuson J.K."/>
            <person name="Henrissat B."/>
            <person name="Mortensen U.H."/>
            <person name="Larsen T.O."/>
            <person name="Devries R.P."/>
            <person name="Grigoriev I.V."/>
            <person name="Machida M."/>
            <person name="Baker S.E."/>
            <person name="Andersen M.R."/>
        </authorList>
    </citation>
    <scope>NUCLEOTIDE SEQUENCE [LARGE SCALE GENOMIC DNA]</scope>
    <source>
        <strain evidence="3">CBS 553.77</strain>
    </source>
</reference>
<evidence type="ECO:0000259" key="1">
    <source>
        <dbReference type="PROSITE" id="PS51752"/>
    </source>
</evidence>
<organism evidence="2 3">
    <name type="scientific">Aspergillus coremiiformis</name>
    <dbReference type="NCBI Taxonomy" id="138285"/>
    <lineage>
        <taxon>Eukaryota</taxon>
        <taxon>Fungi</taxon>
        <taxon>Dikarya</taxon>
        <taxon>Ascomycota</taxon>
        <taxon>Pezizomycotina</taxon>
        <taxon>Eurotiomycetes</taxon>
        <taxon>Eurotiomycetidae</taxon>
        <taxon>Eurotiales</taxon>
        <taxon>Aspergillaceae</taxon>
        <taxon>Aspergillus</taxon>
        <taxon>Aspergillus subgen. Circumdati</taxon>
    </lineage>
</organism>
<dbReference type="SUPFAM" id="SSF50370">
    <property type="entry name" value="Ricin B-like lectins"/>
    <property type="match status" value="1"/>
</dbReference>
<evidence type="ECO:0000313" key="3">
    <source>
        <dbReference type="Proteomes" id="UP000327118"/>
    </source>
</evidence>
<gene>
    <name evidence="2" type="ORF">BDV28DRAFT_161979</name>
</gene>
<dbReference type="SUPFAM" id="SSF51101">
    <property type="entry name" value="Mannose-binding lectins"/>
    <property type="match status" value="1"/>
</dbReference>
<dbReference type="InterPro" id="IPR035992">
    <property type="entry name" value="Ricin_B-like_lectins"/>
</dbReference>
<dbReference type="PROSITE" id="PS50231">
    <property type="entry name" value="RICIN_B_LECTIN"/>
    <property type="match status" value="1"/>
</dbReference>
<dbReference type="GO" id="GO:0030246">
    <property type="term" value="F:carbohydrate binding"/>
    <property type="evidence" value="ECO:0007669"/>
    <property type="project" value="UniProtKB-KW"/>
</dbReference>
<keyword evidence="3" id="KW-1185">Reference proteome</keyword>
<dbReference type="InterPro" id="IPR000772">
    <property type="entry name" value="Ricin_B_lectin"/>
</dbReference>
<accession>A0A5N6ZF25</accession>
<dbReference type="AlphaFoldDB" id="A0A5N6ZF25"/>
<dbReference type="Pfam" id="PF01419">
    <property type="entry name" value="Jacalin"/>
    <property type="match status" value="1"/>
</dbReference>